<evidence type="ECO:0000313" key="9">
    <source>
        <dbReference type="Proteomes" id="UP000279962"/>
    </source>
</evidence>
<reference evidence="8 9" key="1">
    <citation type="submission" date="2018-10" db="EMBL/GenBank/DDBJ databases">
        <title>The complete genome of Acinetobacter wuhouensis strain WCHAW010062.</title>
        <authorList>
            <person name="Hu Y."/>
            <person name="Long H."/>
            <person name="Feng Y."/>
            <person name="Zong Z."/>
        </authorList>
    </citation>
    <scope>NUCLEOTIDE SEQUENCE [LARGE SCALE GENOMIC DNA]</scope>
    <source>
        <strain evidence="8 9">WCHAW010062</strain>
    </source>
</reference>
<accession>A0A3G2T0V2</accession>
<dbReference type="SUPFAM" id="SSF56935">
    <property type="entry name" value="Porins"/>
    <property type="match status" value="1"/>
</dbReference>
<keyword evidence="5 7" id="KW-0472">Membrane</keyword>
<keyword evidence="8" id="KW-0675">Receptor</keyword>
<evidence type="ECO:0000256" key="1">
    <source>
        <dbReference type="ARBA" id="ARBA00004571"/>
    </source>
</evidence>
<evidence type="ECO:0000256" key="5">
    <source>
        <dbReference type="ARBA" id="ARBA00023136"/>
    </source>
</evidence>
<comment type="similarity">
    <text evidence="7">Belongs to the TonB-dependent receptor family.</text>
</comment>
<keyword evidence="2 7" id="KW-0813">Transport</keyword>
<keyword evidence="6 7" id="KW-0998">Cell outer membrane</keyword>
<dbReference type="EMBL" id="CP033133">
    <property type="protein sequence ID" value="AYO53774.1"/>
    <property type="molecule type" value="Genomic_DNA"/>
</dbReference>
<evidence type="ECO:0000256" key="2">
    <source>
        <dbReference type="ARBA" id="ARBA00022448"/>
    </source>
</evidence>
<comment type="subcellular location">
    <subcellularLocation>
        <location evidence="1 7">Cell outer membrane</location>
        <topology evidence="1 7">Multi-pass membrane protein</topology>
    </subcellularLocation>
</comment>
<dbReference type="PROSITE" id="PS52016">
    <property type="entry name" value="TONB_DEPENDENT_REC_3"/>
    <property type="match status" value="1"/>
</dbReference>
<evidence type="ECO:0000256" key="7">
    <source>
        <dbReference type="PROSITE-ProRule" id="PRU01360"/>
    </source>
</evidence>
<keyword evidence="3 7" id="KW-1134">Transmembrane beta strand</keyword>
<evidence type="ECO:0000256" key="4">
    <source>
        <dbReference type="ARBA" id="ARBA00022692"/>
    </source>
</evidence>
<gene>
    <name evidence="8" type="ORF">CDG68_09100</name>
</gene>
<protein>
    <submittedName>
        <fullName evidence="8">TonB-dependent receptor</fullName>
    </submittedName>
</protein>
<organism evidence="8 9">
    <name type="scientific">Acinetobacter wuhouensis</name>
    <dbReference type="NCBI Taxonomy" id="1879050"/>
    <lineage>
        <taxon>Bacteria</taxon>
        <taxon>Pseudomonadati</taxon>
        <taxon>Pseudomonadota</taxon>
        <taxon>Gammaproteobacteria</taxon>
        <taxon>Moraxellales</taxon>
        <taxon>Moraxellaceae</taxon>
        <taxon>Acinetobacter</taxon>
    </lineage>
</organism>
<evidence type="ECO:0000313" key="8">
    <source>
        <dbReference type="EMBL" id="AYO53774.1"/>
    </source>
</evidence>
<evidence type="ECO:0000256" key="3">
    <source>
        <dbReference type="ARBA" id="ARBA00022452"/>
    </source>
</evidence>
<dbReference type="GO" id="GO:0009279">
    <property type="term" value="C:cell outer membrane"/>
    <property type="evidence" value="ECO:0007669"/>
    <property type="project" value="UniProtKB-SubCell"/>
</dbReference>
<name>A0A3G2T0V2_9GAMM</name>
<proteinExistence type="inferred from homology"/>
<dbReference type="Proteomes" id="UP000279962">
    <property type="component" value="Chromosome"/>
</dbReference>
<dbReference type="InterPro" id="IPR039426">
    <property type="entry name" value="TonB-dep_rcpt-like"/>
</dbReference>
<keyword evidence="4 7" id="KW-0812">Transmembrane</keyword>
<dbReference type="Gene3D" id="2.40.170.20">
    <property type="entry name" value="TonB-dependent receptor, beta-barrel domain"/>
    <property type="match status" value="1"/>
</dbReference>
<evidence type="ECO:0000256" key="6">
    <source>
        <dbReference type="ARBA" id="ARBA00023237"/>
    </source>
</evidence>
<dbReference type="InterPro" id="IPR036942">
    <property type="entry name" value="Beta-barrel_TonB_sf"/>
</dbReference>
<sequence length="47" mass="5516">MARYKFNENLTANLNVNNLLNEKYHLSTLNSYYGAPTNFQVGIKYSW</sequence>
<dbReference type="AlphaFoldDB" id="A0A3G2T0V2"/>